<proteinExistence type="inferred from homology"/>
<comment type="similarity">
    <text evidence="1 2">Belongs to the small heat shock protein (HSP20) family.</text>
</comment>
<feature type="compositionally biased region" description="Acidic residues" evidence="3">
    <location>
        <begin position="196"/>
        <end position="206"/>
    </location>
</feature>
<dbReference type="OrthoDB" id="5511210at2759"/>
<evidence type="ECO:0000256" key="3">
    <source>
        <dbReference type="SAM" id="MobiDB-lite"/>
    </source>
</evidence>
<evidence type="ECO:0000259" key="5">
    <source>
        <dbReference type="PROSITE" id="PS01031"/>
    </source>
</evidence>
<feature type="transmembrane region" description="Helical" evidence="4">
    <location>
        <begin position="219"/>
        <end position="235"/>
    </location>
</feature>
<dbReference type="InterPro" id="IPR002068">
    <property type="entry name" value="A-crystallin/Hsp20_dom"/>
</dbReference>
<feature type="compositionally biased region" description="Low complexity" evidence="3">
    <location>
        <begin position="60"/>
        <end position="71"/>
    </location>
</feature>
<feature type="compositionally biased region" description="Polar residues" evidence="3">
    <location>
        <begin position="44"/>
        <end position="56"/>
    </location>
</feature>
<organism evidence="6 7">
    <name type="scientific">Ophiocordyceps polyrhachis-furcata BCC 54312</name>
    <dbReference type="NCBI Taxonomy" id="1330021"/>
    <lineage>
        <taxon>Eukaryota</taxon>
        <taxon>Fungi</taxon>
        <taxon>Dikarya</taxon>
        <taxon>Ascomycota</taxon>
        <taxon>Pezizomycotina</taxon>
        <taxon>Sordariomycetes</taxon>
        <taxon>Hypocreomycetidae</taxon>
        <taxon>Hypocreales</taxon>
        <taxon>Ophiocordycipitaceae</taxon>
        <taxon>Ophiocordyceps</taxon>
    </lineage>
</organism>
<dbReference type="CDD" id="cd06464">
    <property type="entry name" value="ACD_sHsps-like"/>
    <property type="match status" value="1"/>
</dbReference>
<evidence type="ECO:0000256" key="1">
    <source>
        <dbReference type="PROSITE-ProRule" id="PRU00285"/>
    </source>
</evidence>
<dbReference type="EMBL" id="LKCN02000003">
    <property type="protein sequence ID" value="RCI14756.1"/>
    <property type="molecule type" value="Genomic_DNA"/>
</dbReference>
<protein>
    <recommendedName>
        <fullName evidence="5">SHSP domain-containing protein</fullName>
    </recommendedName>
</protein>
<keyword evidence="4" id="KW-0472">Membrane</keyword>
<feature type="transmembrane region" description="Helical" evidence="4">
    <location>
        <begin position="247"/>
        <end position="266"/>
    </location>
</feature>
<dbReference type="Proteomes" id="UP000253664">
    <property type="component" value="Unassembled WGS sequence"/>
</dbReference>
<dbReference type="SUPFAM" id="SSF49764">
    <property type="entry name" value="HSP20-like chaperones"/>
    <property type="match status" value="1"/>
</dbReference>
<sequence>MASGNNNNSNSNSNRRWEFPFPSARTTTGRGVDHSIPPPPWSGSCAQPGNRQNQSPFGPASAAAAWASWMAGGENSPWWMVSEPEPYGEGRHRSSRRAGVGTGAGAGAGDDDDGPGFVGRRRQSDTTAANASSSSSSASSAAASSSNNDSATAMAGSDNAKNNNKAKGKSRQDGFTDLLMDDDSDGNFPDPAEVTPTEDDEDEQDEEPIRRPASSPPRAVAAVVQVVIIIIIIIIDPPPSAAEPVLTTLLLLLLLLLLLIIIIIIIPPKASTDYGTFSTTTPHRLHPPVDIYRHDRTYAVHVALPGARKADVGVDWDPQRACLRVAGVVHRPGDEDFLAGLVASERRVGVFDRSVSLPLFRNGPAAAGAEIDAAAITAKMEDGILVVNVPLKDDAEPNVQRVKID</sequence>
<evidence type="ECO:0000256" key="4">
    <source>
        <dbReference type="SAM" id="Phobius"/>
    </source>
</evidence>
<reference evidence="6 7" key="1">
    <citation type="journal article" date="2015" name="BMC Genomics">
        <title>Insights from the genome of Ophiocordyceps polyrhachis-furcata to pathogenicity and host specificity in insect fungi.</title>
        <authorList>
            <person name="Wichadakul D."/>
            <person name="Kobmoo N."/>
            <person name="Ingsriswang S."/>
            <person name="Tangphatsornruang S."/>
            <person name="Chantasingh D."/>
            <person name="Luangsa-ard J.J."/>
            <person name="Eurwilaichitr L."/>
        </authorList>
    </citation>
    <scope>NUCLEOTIDE SEQUENCE [LARGE SCALE GENOMIC DNA]</scope>
    <source>
        <strain evidence="6 7">BCC 54312</strain>
    </source>
</reference>
<evidence type="ECO:0000256" key="2">
    <source>
        <dbReference type="RuleBase" id="RU003616"/>
    </source>
</evidence>
<dbReference type="Pfam" id="PF00011">
    <property type="entry name" value="HSP20"/>
    <property type="match status" value="1"/>
</dbReference>
<keyword evidence="4" id="KW-0812">Transmembrane</keyword>
<accession>A0A367LK00</accession>
<name>A0A367LK00_9HYPO</name>
<dbReference type="Gene3D" id="2.60.40.790">
    <property type="match status" value="1"/>
</dbReference>
<dbReference type="PROSITE" id="PS01031">
    <property type="entry name" value="SHSP"/>
    <property type="match status" value="1"/>
</dbReference>
<feature type="non-terminal residue" evidence="6">
    <location>
        <position position="405"/>
    </location>
</feature>
<dbReference type="AlphaFoldDB" id="A0A367LK00"/>
<feature type="compositionally biased region" description="Low complexity" evidence="3">
    <location>
        <begin position="125"/>
        <end position="163"/>
    </location>
</feature>
<feature type="domain" description="SHSP" evidence="5">
    <location>
        <begin position="280"/>
        <end position="405"/>
    </location>
</feature>
<evidence type="ECO:0000313" key="7">
    <source>
        <dbReference type="Proteomes" id="UP000253664"/>
    </source>
</evidence>
<feature type="region of interest" description="Disordered" evidence="3">
    <location>
        <begin position="1"/>
        <end position="216"/>
    </location>
</feature>
<feature type="compositionally biased region" description="Low complexity" evidence="3">
    <location>
        <begin position="1"/>
        <end position="14"/>
    </location>
</feature>
<keyword evidence="4" id="KW-1133">Transmembrane helix</keyword>
<comment type="caution">
    <text evidence="6">The sequence shown here is derived from an EMBL/GenBank/DDBJ whole genome shotgun (WGS) entry which is preliminary data.</text>
</comment>
<dbReference type="InterPro" id="IPR008978">
    <property type="entry name" value="HSP20-like_chaperone"/>
</dbReference>
<evidence type="ECO:0000313" key="6">
    <source>
        <dbReference type="EMBL" id="RCI14756.1"/>
    </source>
</evidence>
<keyword evidence="7" id="KW-1185">Reference proteome</keyword>
<gene>
    <name evidence="6" type="ORF">L249_6912</name>
</gene>